<evidence type="ECO:0000313" key="9">
    <source>
        <dbReference type="EMBL" id="GAA3726227.1"/>
    </source>
</evidence>
<keyword evidence="3 5" id="KW-0663">Pyridoxal phosphate</keyword>
<feature type="binding site" evidence="5">
    <location>
        <position position="236"/>
    </location>
    <ligand>
        <name>pyridoxal 5'-phosphate</name>
        <dbReference type="ChEBI" id="CHEBI:597326"/>
    </ligand>
</feature>
<dbReference type="Gene3D" id="2.40.37.10">
    <property type="entry name" value="Lyase, Ornithine Decarboxylase, Chain A, domain 1"/>
    <property type="match status" value="1"/>
</dbReference>
<dbReference type="SUPFAM" id="SSF51419">
    <property type="entry name" value="PLP-binding barrel"/>
    <property type="match status" value="1"/>
</dbReference>
<feature type="binding site" evidence="5">
    <location>
        <position position="378"/>
    </location>
    <ligand>
        <name>pyridoxal 5'-phosphate</name>
        <dbReference type="ChEBI" id="CHEBI:597326"/>
    </ligand>
</feature>
<dbReference type="EMBL" id="BAABCK010000023">
    <property type="protein sequence ID" value="GAA3726227.1"/>
    <property type="molecule type" value="Genomic_DNA"/>
</dbReference>
<dbReference type="InterPro" id="IPR009006">
    <property type="entry name" value="Ala_racemase/Decarboxylase_C"/>
</dbReference>
<dbReference type="PRINTS" id="PR01181">
    <property type="entry name" value="DAPDCRBXLASE"/>
</dbReference>
<feature type="domain" description="Orn/DAP/Arg decarboxylase 2 N-terminal" evidence="8">
    <location>
        <begin position="34"/>
        <end position="285"/>
    </location>
</feature>
<feature type="binding site" evidence="5">
    <location>
        <position position="349"/>
    </location>
    <ligand>
        <name>substrate</name>
    </ligand>
</feature>
<dbReference type="HAMAP" id="MF_02120">
    <property type="entry name" value="LysA"/>
    <property type="match status" value="1"/>
</dbReference>
<comment type="pathway">
    <text evidence="5 7">Amino-acid biosynthesis; L-lysine biosynthesis via DAP pathway; L-lysine from DL-2,6-diaminopimelate: step 1/1.</text>
</comment>
<dbReference type="InterPro" id="IPR022644">
    <property type="entry name" value="De-COase2_N"/>
</dbReference>
<feature type="binding site" evidence="5">
    <location>
        <begin position="278"/>
        <end position="281"/>
    </location>
    <ligand>
        <name>pyridoxal 5'-phosphate</name>
        <dbReference type="ChEBI" id="CHEBI:597326"/>
    </ligand>
</feature>
<evidence type="ECO:0000256" key="4">
    <source>
        <dbReference type="ARBA" id="ARBA00023239"/>
    </source>
</evidence>
<evidence type="ECO:0000256" key="5">
    <source>
        <dbReference type="HAMAP-Rule" id="MF_02120"/>
    </source>
</evidence>
<name>A0ABP7F1T3_9STAP</name>
<dbReference type="PANTHER" id="PTHR43727">
    <property type="entry name" value="DIAMINOPIMELATE DECARBOXYLASE"/>
    <property type="match status" value="1"/>
</dbReference>
<dbReference type="InterPro" id="IPR029066">
    <property type="entry name" value="PLP-binding_barrel"/>
</dbReference>
<proteinExistence type="inferred from homology"/>
<feature type="binding site" evidence="5">
    <location>
        <position position="378"/>
    </location>
    <ligand>
        <name>substrate</name>
    </ligand>
</feature>
<organism evidence="9 10">
    <name type="scientific">Salinicoccus jeotgali</name>
    <dbReference type="NCBI Taxonomy" id="381634"/>
    <lineage>
        <taxon>Bacteria</taxon>
        <taxon>Bacillati</taxon>
        <taxon>Bacillota</taxon>
        <taxon>Bacilli</taxon>
        <taxon>Bacillales</taxon>
        <taxon>Staphylococcaceae</taxon>
        <taxon>Salinicoccus</taxon>
    </lineage>
</organism>
<comment type="subunit">
    <text evidence="5">Homodimer.</text>
</comment>
<evidence type="ECO:0000256" key="3">
    <source>
        <dbReference type="ARBA" id="ARBA00022898"/>
    </source>
</evidence>
<feature type="modified residue" description="N6-(pyridoxal phosphate)lysine" evidence="5">
    <location>
        <position position="61"/>
    </location>
</feature>
<dbReference type="PANTHER" id="PTHR43727:SF2">
    <property type="entry name" value="GROUP IV DECARBOXYLASE"/>
    <property type="match status" value="1"/>
</dbReference>
<keyword evidence="5 7" id="KW-0457">Lysine biosynthesis</keyword>
<dbReference type="EC" id="4.1.1.20" evidence="5 6"/>
<keyword evidence="2 5" id="KW-0210">Decarboxylase</keyword>
<dbReference type="InterPro" id="IPR002986">
    <property type="entry name" value="DAP_deCOOHase_LysA"/>
</dbReference>
<accession>A0ABP7F1T3</accession>
<protein>
    <recommendedName>
        <fullName evidence="5 6">Diaminopimelate decarboxylase</fullName>
        <shortName evidence="5">DAP decarboxylase</shortName>
        <shortName evidence="5">DAPDC</shortName>
        <ecNumber evidence="5 6">4.1.1.20</ecNumber>
    </recommendedName>
</protein>
<dbReference type="PRINTS" id="PR01179">
    <property type="entry name" value="ODADCRBXLASE"/>
</dbReference>
<evidence type="ECO:0000256" key="7">
    <source>
        <dbReference type="RuleBase" id="RU003738"/>
    </source>
</evidence>
<feature type="binding site" evidence="5">
    <location>
        <position position="318"/>
    </location>
    <ligand>
        <name>substrate</name>
    </ligand>
</feature>
<reference evidence="10" key="1">
    <citation type="journal article" date="2019" name="Int. J. Syst. Evol. Microbiol.">
        <title>The Global Catalogue of Microorganisms (GCM) 10K type strain sequencing project: providing services to taxonomists for standard genome sequencing and annotation.</title>
        <authorList>
            <consortium name="The Broad Institute Genomics Platform"/>
            <consortium name="The Broad Institute Genome Sequencing Center for Infectious Disease"/>
            <person name="Wu L."/>
            <person name="Ma J."/>
        </authorList>
    </citation>
    <scope>NUCLEOTIDE SEQUENCE [LARGE SCALE GENOMIC DNA]</scope>
    <source>
        <strain evidence="10">JCM 16981</strain>
    </source>
</reference>
<dbReference type="Proteomes" id="UP001500920">
    <property type="component" value="Unassembled WGS sequence"/>
</dbReference>
<dbReference type="RefSeq" id="WP_344703071.1">
    <property type="nucleotide sequence ID" value="NZ_BAABCK010000023.1"/>
</dbReference>
<comment type="similarity">
    <text evidence="5">Belongs to the Orn/Lys/Arg decarboxylase class-II family. LysA subfamily.</text>
</comment>
<evidence type="ECO:0000259" key="8">
    <source>
        <dbReference type="Pfam" id="PF02784"/>
    </source>
</evidence>
<sequence>MILEYVDNELQIKGHPLSEVADKYGTPLFIYDEDEIRENCRRYHRALQKSAMGYSISYASKAFTSVQMVRLLREENMKMDVVSAGELYTALAGGMPARDIHFHGNNKTREEIEYALSVGIGLFVVDALDEVALIDDIAQQPVQVLLRVNPEVDVDTHSYIQTGQTDSKFGLSISNGSALEAIKEINHSRHLEFKGIHYHLGSQLTERQPFIDAMEIVLEWLKENDIQIEVHNMGGGYGIKYTEKDARFPIEEAFEDILTKLKNLCRQYSMPLPHIMIEPGRSIVAEAGFTLYETGVVKEIPGVSKYVSIDGGMSDHLRTALYGAEYTVLPVKKRGGKEIRSHVVGKLCESGDVISRDNALPENITRGDLLVVKSTGAYHYSMASNYNQMRKPAVVFISDEGIRKIIKRQTLAQLIENDVT</sequence>
<dbReference type="CDD" id="cd06828">
    <property type="entry name" value="PLPDE_III_DapDC"/>
    <property type="match status" value="1"/>
</dbReference>
<evidence type="ECO:0000256" key="6">
    <source>
        <dbReference type="NCBIfam" id="TIGR01048"/>
    </source>
</evidence>
<evidence type="ECO:0000256" key="1">
    <source>
        <dbReference type="ARBA" id="ARBA00001933"/>
    </source>
</evidence>
<evidence type="ECO:0000313" key="10">
    <source>
        <dbReference type="Proteomes" id="UP001500920"/>
    </source>
</evidence>
<dbReference type="InterPro" id="IPR000183">
    <property type="entry name" value="Orn/DAP/Arg_de-COase"/>
</dbReference>
<dbReference type="Pfam" id="PF02784">
    <property type="entry name" value="Orn_Arg_deC_N"/>
    <property type="match status" value="1"/>
</dbReference>
<keyword evidence="5" id="KW-0028">Amino-acid biosynthesis</keyword>
<comment type="caution">
    <text evidence="9">The sequence shown here is derived from an EMBL/GenBank/DDBJ whole genome shotgun (WGS) entry which is preliminary data.</text>
</comment>
<keyword evidence="10" id="KW-1185">Reference proteome</keyword>
<feature type="binding site" evidence="5">
    <location>
        <position position="322"/>
    </location>
    <ligand>
        <name>substrate</name>
    </ligand>
</feature>
<comment type="cofactor">
    <cofactor evidence="1 5 7">
        <name>pyridoxal 5'-phosphate</name>
        <dbReference type="ChEBI" id="CHEBI:597326"/>
    </cofactor>
</comment>
<keyword evidence="4 5" id="KW-0456">Lyase</keyword>
<gene>
    <name evidence="5 9" type="primary">lysA</name>
    <name evidence="9" type="ORF">GCM10022378_15110</name>
</gene>
<evidence type="ECO:0000256" key="2">
    <source>
        <dbReference type="ARBA" id="ARBA00022793"/>
    </source>
</evidence>
<comment type="catalytic activity">
    <reaction evidence="5 7">
        <text>meso-2,6-diaminopimelate + H(+) = L-lysine + CO2</text>
        <dbReference type="Rhea" id="RHEA:15101"/>
        <dbReference type="ChEBI" id="CHEBI:15378"/>
        <dbReference type="ChEBI" id="CHEBI:16526"/>
        <dbReference type="ChEBI" id="CHEBI:32551"/>
        <dbReference type="ChEBI" id="CHEBI:57791"/>
        <dbReference type="EC" id="4.1.1.20"/>
    </reaction>
</comment>
<feature type="binding site" evidence="5">
    <location>
        <position position="281"/>
    </location>
    <ligand>
        <name>substrate</name>
    </ligand>
</feature>
<dbReference type="Gene3D" id="3.20.20.10">
    <property type="entry name" value="Alanine racemase"/>
    <property type="match status" value="1"/>
</dbReference>
<comment type="function">
    <text evidence="5">Specifically catalyzes the decarboxylation of meso-diaminopimelate (meso-DAP) to L-lysine.</text>
</comment>
<dbReference type="SUPFAM" id="SSF50621">
    <property type="entry name" value="Alanine racemase C-terminal domain-like"/>
    <property type="match status" value="1"/>
</dbReference>
<dbReference type="NCBIfam" id="TIGR01048">
    <property type="entry name" value="lysA"/>
    <property type="match status" value="1"/>
</dbReference>